<dbReference type="EMBL" id="FORU01000006">
    <property type="protein sequence ID" value="SFJ36856.1"/>
    <property type="molecule type" value="Genomic_DNA"/>
</dbReference>
<dbReference type="OrthoDB" id="4174719at2"/>
<keyword evidence="4" id="KW-0479">Metal-binding</keyword>
<protein>
    <recommendedName>
        <fullName evidence="3">peptide-methionine (R)-S-oxide reductase</fullName>
        <ecNumber evidence="3">1.8.4.12</ecNumber>
    </recommendedName>
</protein>
<dbReference type="Proteomes" id="UP000243887">
    <property type="component" value="Unassembled WGS sequence"/>
</dbReference>
<dbReference type="InterPro" id="IPR002579">
    <property type="entry name" value="Met_Sox_Rdtase_MsrB_dom"/>
</dbReference>
<keyword evidence="10" id="KW-1185">Reference proteome</keyword>
<keyword evidence="5" id="KW-0862">Zinc</keyword>
<evidence type="ECO:0000256" key="7">
    <source>
        <dbReference type="ARBA" id="ARBA00048488"/>
    </source>
</evidence>
<keyword evidence="6" id="KW-0560">Oxidoreductase</keyword>
<dbReference type="GO" id="GO:0046872">
    <property type="term" value="F:metal ion binding"/>
    <property type="evidence" value="ECO:0007669"/>
    <property type="project" value="UniProtKB-KW"/>
</dbReference>
<dbReference type="AlphaFoldDB" id="A0A1I3QUR3"/>
<dbReference type="Pfam" id="PF01641">
    <property type="entry name" value="SelR"/>
    <property type="match status" value="1"/>
</dbReference>
<dbReference type="GO" id="GO:0006979">
    <property type="term" value="P:response to oxidative stress"/>
    <property type="evidence" value="ECO:0007669"/>
    <property type="project" value="InterPro"/>
</dbReference>
<evidence type="ECO:0000256" key="5">
    <source>
        <dbReference type="ARBA" id="ARBA00022833"/>
    </source>
</evidence>
<dbReference type="GO" id="GO:0005737">
    <property type="term" value="C:cytoplasm"/>
    <property type="evidence" value="ECO:0007669"/>
    <property type="project" value="TreeGrafter"/>
</dbReference>
<dbReference type="NCBIfam" id="TIGR00357">
    <property type="entry name" value="peptide-methionine (R)-S-oxide reductase MsrB"/>
    <property type="match status" value="1"/>
</dbReference>
<evidence type="ECO:0000259" key="8">
    <source>
        <dbReference type="PROSITE" id="PS51790"/>
    </source>
</evidence>
<dbReference type="Gene3D" id="2.170.150.20">
    <property type="entry name" value="Peptide methionine sulfoxide reductase"/>
    <property type="match status" value="1"/>
</dbReference>
<evidence type="ECO:0000256" key="3">
    <source>
        <dbReference type="ARBA" id="ARBA00012499"/>
    </source>
</evidence>
<dbReference type="FunFam" id="2.170.150.20:FF:000001">
    <property type="entry name" value="Peptide methionine sulfoxide reductase MsrB"/>
    <property type="match status" value="1"/>
</dbReference>
<dbReference type="GO" id="GO:0033743">
    <property type="term" value="F:peptide-methionine (R)-S-oxide reductase activity"/>
    <property type="evidence" value="ECO:0007669"/>
    <property type="project" value="UniProtKB-EC"/>
</dbReference>
<evidence type="ECO:0000256" key="1">
    <source>
        <dbReference type="ARBA" id="ARBA00001947"/>
    </source>
</evidence>
<accession>A0A1I3QUR3</accession>
<evidence type="ECO:0000313" key="9">
    <source>
        <dbReference type="EMBL" id="SFJ36856.1"/>
    </source>
</evidence>
<sequence length="157" mass="17908">MNSVLKLLPILFVTFTLITCQKTKSQNLNIMANSEEYYKSNLSDEEYYVLRQKGTEPPFSGKYNDFHEDGTYHCAACGQKLFESVTKFDAHCGWPSFDQAIKGSVEYIEDHSHGMTRTEVVCSNCKSHLGHVFNDGPKDTTGQRYCMNSISLKFKHK</sequence>
<comment type="catalytic activity">
    <reaction evidence="7">
        <text>L-methionyl-[protein] + [thioredoxin]-disulfide + H2O = L-methionyl-(R)-S-oxide-[protein] + [thioredoxin]-dithiol</text>
        <dbReference type="Rhea" id="RHEA:24164"/>
        <dbReference type="Rhea" id="RHEA-COMP:10698"/>
        <dbReference type="Rhea" id="RHEA-COMP:10700"/>
        <dbReference type="Rhea" id="RHEA-COMP:12313"/>
        <dbReference type="Rhea" id="RHEA-COMP:12314"/>
        <dbReference type="ChEBI" id="CHEBI:15377"/>
        <dbReference type="ChEBI" id="CHEBI:16044"/>
        <dbReference type="ChEBI" id="CHEBI:29950"/>
        <dbReference type="ChEBI" id="CHEBI:45764"/>
        <dbReference type="ChEBI" id="CHEBI:50058"/>
        <dbReference type="EC" id="1.8.4.12"/>
    </reaction>
</comment>
<dbReference type="GO" id="GO:0030091">
    <property type="term" value="P:protein repair"/>
    <property type="evidence" value="ECO:0007669"/>
    <property type="project" value="InterPro"/>
</dbReference>
<dbReference type="InterPro" id="IPR011057">
    <property type="entry name" value="Mss4-like_sf"/>
</dbReference>
<organism evidence="9 10">
    <name type="scientific">Myroides guanonis</name>
    <dbReference type="NCBI Taxonomy" id="1150112"/>
    <lineage>
        <taxon>Bacteria</taxon>
        <taxon>Pseudomonadati</taxon>
        <taxon>Bacteroidota</taxon>
        <taxon>Flavobacteriia</taxon>
        <taxon>Flavobacteriales</taxon>
        <taxon>Flavobacteriaceae</taxon>
        <taxon>Myroides</taxon>
    </lineage>
</organism>
<evidence type="ECO:0000256" key="4">
    <source>
        <dbReference type="ARBA" id="ARBA00022723"/>
    </source>
</evidence>
<dbReference type="PANTHER" id="PTHR10173:SF52">
    <property type="entry name" value="METHIONINE-R-SULFOXIDE REDUCTASE B1"/>
    <property type="match status" value="1"/>
</dbReference>
<dbReference type="STRING" id="1150112.SAMN04487893_106107"/>
<evidence type="ECO:0000256" key="6">
    <source>
        <dbReference type="ARBA" id="ARBA00023002"/>
    </source>
</evidence>
<proteinExistence type="inferred from homology"/>
<evidence type="ECO:0000256" key="2">
    <source>
        <dbReference type="ARBA" id="ARBA00007174"/>
    </source>
</evidence>
<reference evidence="10" key="1">
    <citation type="submission" date="2016-10" db="EMBL/GenBank/DDBJ databases">
        <authorList>
            <person name="Varghese N."/>
            <person name="Submissions S."/>
        </authorList>
    </citation>
    <scope>NUCLEOTIDE SEQUENCE [LARGE SCALE GENOMIC DNA]</scope>
    <source>
        <strain evidence="10">DSM 26542</strain>
    </source>
</reference>
<comment type="cofactor">
    <cofactor evidence="1">
        <name>Zn(2+)</name>
        <dbReference type="ChEBI" id="CHEBI:29105"/>
    </cofactor>
</comment>
<evidence type="ECO:0000313" key="10">
    <source>
        <dbReference type="Proteomes" id="UP000243887"/>
    </source>
</evidence>
<comment type="similarity">
    <text evidence="2">Belongs to the MsrB Met sulfoxide reductase family.</text>
</comment>
<feature type="domain" description="MsrB" evidence="8">
    <location>
        <begin position="35"/>
        <end position="157"/>
    </location>
</feature>
<name>A0A1I3QUR3_9FLAO</name>
<dbReference type="PROSITE" id="PS51790">
    <property type="entry name" value="MSRB"/>
    <property type="match status" value="1"/>
</dbReference>
<gene>
    <name evidence="9" type="ORF">SAMN04487893_106107</name>
</gene>
<dbReference type="PANTHER" id="PTHR10173">
    <property type="entry name" value="METHIONINE SULFOXIDE REDUCTASE"/>
    <property type="match status" value="1"/>
</dbReference>
<dbReference type="SUPFAM" id="SSF51316">
    <property type="entry name" value="Mss4-like"/>
    <property type="match status" value="1"/>
</dbReference>
<dbReference type="EC" id="1.8.4.12" evidence="3"/>
<dbReference type="InterPro" id="IPR028427">
    <property type="entry name" value="Met_Sox_Rdtase_MsrB"/>
</dbReference>